<dbReference type="EMBL" id="LWRY01000137">
    <property type="protein sequence ID" value="OCX71350.1"/>
    <property type="molecule type" value="Genomic_DNA"/>
</dbReference>
<dbReference type="AlphaFoldDB" id="A0A1C2J5T4"/>
<dbReference type="PANTHER" id="PTHR33498">
    <property type="entry name" value="TRANSPOSASE FOR INSERTION SEQUENCE ELEMENT IS1557"/>
    <property type="match status" value="1"/>
</dbReference>
<evidence type="ECO:0000313" key="4">
    <source>
        <dbReference type="EMBL" id="OCX71350.1"/>
    </source>
</evidence>
<feature type="domain" description="Transposase IS204/IS1001/IS1096/IS1165 zinc-finger" evidence="3">
    <location>
        <begin position="34"/>
        <end position="77"/>
    </location>
</feature>
<reference evidence="4" key="1">
    <citation type="journal article" date="2016" name="Int. J. Mol. Sci.">
        <title>Comparative genomics of the extreme acidophile Acidithiobacillus thiooxidans reveals intraspecific divergence and niche adaptation.</title>
        <authorList>
            <person name="Zhang X."/>
            <person name="Feng X."/>
            <person name="Tao J."/>
            <person name="Ma L."/>
            <person name="Xiao Y."/>
            <person name="Liang Y."/>
            <person name="Liu X."/>
            <person name="Yin H."/>
        </authorList>
    </citation>
    <scope>NUCLEOTIDE SEQUENCE [LARGE SCALE GENOMIC DNA]</scope>
    <source>
        <strain evidence="4">DXS-W</strain>
    </source>
</reference>
<dbReference type="Pfam" id="PF01610">
    <property type="entry name" value="DDE_Tnp_ISL3"/>
    <property type="match status" value="1"/>
</dbReference>
<feature type="domain" description="Transposase IS204/IS1001/IS1096/IS1165 helix-turn-helix" evidence="2">
    <location>
        <begin position="87"/>
        <end position="132"/>
    </location>
</feature>
<dbReference type="InterPro" id="IPR029261">
    <property type="entry name" value="Transposase_Znf"/>
</dbReference>
<dbReference type="Pfam" id="PF14690">
    <property type="entry name" value="Zn_ribbon_ISL3"/>
    <property type="match status" value="1"/>
</dbReference>
<proteinExistence type="predicted"/>
<dbReference type="InterPro" id="IPR002560">
    <property type="entry name" value="Transposase_DDE"/>
</dbReference>
<protein>
    <submittedName>
        <fullName evidence="4">Transposase</fullName>
    </submittedName>
</protein>
<gene>
    <name evidence="4" type="ORF">A6M23_12005</name>
</gene>
<organism evidence="4 5">
    <name type="scientific">Acidithiobacillus thiooxidans</name>
    <name type="common">Thiobacillus thiooxidans</name>
    <dbReference type="NCBI Taxonomy" id="930"/>
    <lineage>
        <taxon>Bacteria</taxon>
        <taxon>Pseudomonadati</taxon>
        <taxon>Pseudomonadota</taxon>
        <taxon>Acidithiobacillia</taxon>
        <taxon>Acidithiobacillales</taxon>
        <taxon>Acidithiobacillaceae</taxon>
        <taxon>Acidithiobacillus</taxon>
    </lineage>
</organism>
<dbReference type="NCBIfam" id="NF033550">
    <property type="entry name" value="transpos_ISL3"/>
    <property type="match status" value="1"/>
</dbReference>
<dbReference type="OrthoDB" id="1014181at2"/>
<evidence type="ECO:0000259" key="1">
    <source>
        <dbReference type="Pfam" id="PF01610"/>
    </source>
</evidence>
<name>A0A1C2J5T4_ACITH</name>
<sequence>MFDLLNLPGVKPMDLRMGHKAIVVIAEVIEGDLPQCPDCAKPMYRHGRRTNTFADTPMQMQPVRLEITRPRYRCSECGKTVAPELLFLDERRRATKRLVDAVRERCLGMTFHALADQTGLAVNTIKNIAHDLIEDLERTVHYETPVIMGIDEVNLAGDYRCVITNLATNNVFQMLEFRTQEHLKPFFKNLPDREKVEWICTDMWRPFKRSFSQYLPNARLVIDKFHVVKMASEALEEERKKYQVTLTKDERLYVKKSIRWLTLKRPVSLTPAERTALEVVRQTIPALAEAYDFKEAFYQIYDAQDKASAMRAFEAWENSLPSTGLDMFRSLSKTVHNHYEDIFAYWDAPSRITNAYTECLNGLIKVSNRMGRGYSYEIIRAKTLYAKHARKVGSGVRMVVPPSTSVPISRGPQTVEYGPHIPTLVEIAEAGGLD</sequence>
<dbReference type="PANTHER" id="PTHR33498:SF1">
    <property type="entry name" value="TRANSPOSASE FOR INSERTION SEQUENCE ELEMENT IS1557"/>
    <property type="match status" value="1"/>
</dbReference>
<keyword evidence="5" id="KW-1185">Reference proteome</keyword>
<dbReference type="Proteomes" id="UP000095008">
    <property type="component" value="Unassembled WGS sequence"/>
</dbReference>
<evidence type="ECO:0000259" key="2">
    <source>
        <dbReference type="Pfam" id="PF13542"/>
    </source>
</evidence>
<accession>A0A1C2J5T4</accession>
<evidence type="ECO:0000259" key="3">
    <source>
        <dbReference type="Pfam" id="PF14690"/>
    </source>
</evidence>
<evidence type="ECO:0000313" key="5">
    <source>
        <dbReference type="Proteomes" id="UP000095008"/>
    </source>
</evidence>
<comment type="caution">
    <text evidence="4">The sequence shown here is derived from an EMBL/GenBank/DDBJ whole genome shotgun (WGS) entry which is preliminary data.</text>
</comment>
<dbReference type="RefSeq" id="WP_065974293.1">
    <property type="nucleotide sequence ID" value="NZ_LWRY01000137.1"/>
</dbReference>
<feature type="domain" description="Transposase IS204/IS1001/IS1096/IS1165 DDE" evidence="1">
    <location>
        <begin position="148"/>
        <end position="376"/>
    </location>
</feature>
<dbReference type="InterPro" id="IPR032877">
    <property type="entry name" value="Transposase_HTH"/>
</dbReference>
<dbReference type="Pfam" id="PF13542">
    <property type="entry name" value="HTH_Tnp_ISL3"/>
    <property type="match status" value="1"/>
</dbReference>
<dbReference type="InterPro" id="IPR047951">
    <property type="entry name" value="Transpos_ISL3"/>
</dbReference>